<keyword evidence="2" id="KW-1185">Reference proteome</keyword>
<evidence type="ECO:0000313" key="1">
    <source>
        <dbReference type="EMBL" id="KAK5992249.1"/>
    </source>
</evidence>
<evidence type="ECO:0000313" key="2">
    <source>
        <dbReference type="Proteomes" id="UP001338125"/>
    </source>
</evidence>
<reference evidence="1 2" key="1">
    <citation type="submission" date="2024-01" db="EMBL/GenBank/DDBJ databases">
        <title>Complete genome of Cladobotryum mycophilum ATHUM6906.</title>
        <authorList>
            <person name="Christinaki A.C."/>
            <person name="Myridakis A.I."/>
            <person name="Kouvelis V.N."/>
        </authorList>
    </citation>
    <scope>NUCLEOTIDE SEQUENCE [LARGE SCALE GENOMIC DNA]</scope>
    <source>
        <strain evidence="1 2">ATHUM6906</strain>
    </source>
</reference>
<accession>A0ABR0SJB2</accession>
<proteinExistence type="predicted"/>
<name>A0ABR0SJB2_9HYPO</name>
<organism evidence="1 2">
    <name type="scientific">Cladobotryum mycophilum</name>
    <dbReference type="NCBI Taxonomy" id="491253"/>
    <lineage>
        <taxon>Eukaryota</taxon>
        <taxon>Fungi</taxon>
        <taxon>Dikarya</taxon>
        <taxon>Ascomycota</taxon>
        <taxon>Pezizomycotina</taxon>
        <taxon>Sordariomycetes</taxon>
        <taxon>Hypocreomycetidae</taxon>
        <taxon>Hypocreales</taxon>
        <taxon>Hypocreaceae</taxon>
        <taxon>Cladobotryum</taxon>
    </lineage>
</organism>
<dbReference type="EMBL" id="JAVFKD010000012">
    <property type="protein sequence ID" value="KAK5992249.1"/>
    <property type="molecule type" value="Genomic_DNA"/>
</dbReference>
<protein>
    <submittedName>
        <fullName evidence="1">Uncharacterized protein</fullName>
    </submittedName>
</protein>
<sequence length="325" mass="37806">MLPFEFLRVAPYPDGCNEEAEHHDHIPAVTDATTEYAKGHLLWEWCDNILEKDNGMIQQFVRQYAPLESPKYSHRPEWYDEEPSATFEQHGGLSFRMLRRIEDLHKAYACIPTYLGEVPVQGKSPFIVALLQTALRRLHIKTSKERIWHAAKEWKRELDRLTECQAGLEQFLYYGAFDSSNLIDERGMKAWKRFAVAKYFAPKTCGSEKYDRLRVRRDAEKTLVQTMNRVVDYMACVDGKRWIDSEPDLDSEAWKVCLGTVEQFYSLQGEGIGIFMKIALAGAMWRFIFSVQRDWEKGSLEELVAIYGEEILRVKESRLTSKDGK</sequence>
<dbReference type="Proteomes" id="UP001338125">
    <property type="component" value="Unassembled WGS sequence"/>
</dbReference>
<comment type="caution">
    <text evidence="1">The sequence shown here is derived from an EMBL/GenBank/DDBJ whole genome shotgun (WGS) entry which is preliminary data.</text>
</comment>
<gene>
    <name evidence="1" type="ORF">PT974_05650</name>
</gene>